<feature type="region of interest" description="Disordered" evidence="1">
    <location>
        <begin position="491"/>
        <end position="523"/>
    </location>
</feature>
<dbReference type="Gene3D" id="2.120.10.80">
    <property type="entry name" value="Kelch-type beta propeller"/>
    <property type="match status" value="1"/>
</dbReference>
<dbReference type="InParanoid" id="A0A6J0C8I2"/>
<name>A0A6J0C8I2_NEOLC</name>
<feature type="region of interest" description="Disordered" evidence="1">
    <location>
        <begin position="357"/>
        <end position="397"/>
    </location>
</feature>
<dbReference type="OrthoDB" id="4447at2759"/>
<dbReference type="Proteomes" id="UP000829291">
    <property type="component" value="Chromosome 2"/>
</dbReference>
<dbReference type="RefSeq" id="XP_015523666.1">
    <property type="nucleotide sequence ID" value="XM_015668180.2"/>
</dbReference>
<evidence type="ECO:0000256" key="1">
    <source>
        <dbReference type="SAM" id="MobiDB-lite"/>
    </source>
</evidence>
<reference evidence="3" key="1">
    <citation type="submission" date="2025-08" db="UniProtKB">
        <authorList>
            <consortium name="RefSeq"/>
        </authorList>
    </citation>
    <scope>IDENTIFICATION</scope>
    <source>
        <tissue evidence="3">Thorax and Abdomen</tissue>
    </source>
</reference>
<dbReference type="KEGG" id="nlo:107227128"/>
<dbReference type="GeneID" id="107227128"/>
<protein>
    <submittedName>
        <fullName evidence="3">Kelch domain-containing protein 4</fullName>
    </submittedName>
</protein>
<dbReference type="Pfam" id="PF24681">
    <property type="entry name" value="Kelch_KLHDC2_KLHL20_DRC7"/>
    <property type="match status" value="1"/>
</dbReference>
<dbReference type="SUPFAM" id="SSF117281">
    <property type="entry name" value="Kelch motif"/>
    <property type="match status" value="2"/>
</dbReference>
<organism evidence="3">
    <name type="scientific">Neodiprion lecontei</name>
    <name type="common">Redheaded pine sawfly</name>
    <dbReference type="NCBI Taxonomy" id="441921"/>
    <lineage>
        <taxon>Eukaryota</taxon>
        <taxon>Metazoa</taxon>
        <taxon>Ecdysozoa</taxon>
        <taxon>Arthropoda</taxon>
        <taxon>Hexapoda</taxon>
        <taxon>Insecta</taxon>
        <taxon>Pterygota</taxon>
        <taxon>Neoptera</taxon>
        <taxon>Endopterygota</taxon>
        <taxon>Hymenoptera</taxon>
        <taxon>Tenthredinoidea</taxon>
        <taxon>Diprionidae</taxon>
        <taxon>Diprioninae</taxon>
        <taxon>Neodiprion</taxon>
    </lineage>
</organism>
<accession>A0A6J0C8I2</accession>
<dbReference type="PANTHER" id="PTHR46063:SF1">
    <property type="entry name" value="KELCH DOMAIN-CONTAINING PROTEIN 4"/>
    <property type="match status" value="1"/>
</dbReference>
<dbReference type="FunCoup" id="A0A6J0C8I2">
    <property type="interactions" value="1467"/>
</dbReference>
<keyword evidence="2" id="KW-1185">Reference proteome</keyword>
<proteinExistence type="predicted"/>
<feature type="compositionally biased region" description="Acidic residues" evidence="1">
    <location>
        <begin position="497"/>
        <end position="523"/>
    </location>
</feature>
<evidence type="ECO:0000313" key="3">
    <source>
        <dbReference type="RefSeq" id="XP_015523666.1"/>
    </source>
</evidence>
<feature type="compositionally biased region" description="Acidic residues" evidence="1">
    <location>
        <begin position="375"/>
        <end position="385"/>
    </location>
</feature>
<dbReference type="InterPro" id="IPR052588">
    <property type="entry name" value="Kelch_domain_protein"/>
</dbReference>
<gene>
    <name evidence="3" type="primary">LOC107227128</name>
</gene>
<evidence type="ECO:0000313" key="2">
    <source>
        <dbReference type="Proteomes" id="UP000829291"/>
    </source>
</evidence>
<sequence>MGKKDKNKKKVSGIDKTAMKTEKKLTAKQKKELAALGEDDIEKVVAEIEREEAKRQRVVEAVVAPPSHRVNFSLTTHPFKDELVMLGGEFYNGQTTLVYGDMFFYNISNNEWSVIKAPGGPAPRCGHQALAVPINKGQLWVFGGEYSSPSQSQFYHYRDLWVYHFGDKKWEKIGATGGPSARSGHRMVYMKKQLFIFGGFHDNVRDYKYFNDVFVFNLTTYKWNKLEPSGTPPAPRSGCVVLPTPDNKILVYGGYSKERIKKDVDKGHVHTDMFLLSPEKNDQTGLKWKWTLLKQSGISISPRCSATAILAQSNLAYMFGGVFDEEENEEDLKGTFFNDLIALDLEKYQWRTVTLSGKKNPQERRKRRKQKEDGDINEESSDNDDSSDHEVPKAMDVTSEPTIVSDGIFTVTVGPSSMTNSTIKEEKRPDDIFSPSPRINPGLAIKHGVLYLFGGMFEDGDRQYTLNDFYKLDFRKLDEWKTIIKSDITSQTWIDSESSESESQGEESTSDGSSENEMEVDEN</sequence>
<dbReference type="InterPro" id="IPR015915">
    <property type="entry name" value="Kelch-typ_b-propeller"/>
</dbReference>
<dbReference type="PANTHER" id="PTHR46063">
    <property type="entry name" value="KELCH DOMAIN-CONTAINING PROTEIN"/>
    <property type="match status" value="1"/>
</dbReference>
<dbReference type="AlphaFoldDB" id="A0A6J0C8I2"/>